<feature type="signal peptide" evidence="6">
    <location>
        <begin position="1"/>
        <end position="19"/>
    </location>
</feature>
<dbReference type="InterPro" id="IPR001713">
    <property type="entry name" value="Prot_inh_stefin"/>
</dbReference>
<evidence type="ECO:0000256" key="5">
    <source>
        <dbReference type="ARBA" id="ARBA00022704"/>
    </source>
</evidence>
<dbReference type="InterPro" id="IPR018073">
    <property type="entry name" value="Prot_inh_cystat_CS"/>
</dbReference>
<proteinExistence type="inferred from homology"/>
<dbReference type="OrthoDB" id="2429551at2759"/>
<dbReference type="InParanoid" id="D8M2Z5"/>
<evidence type="ECO:0000313" key="9">
    <source>
        <dbReference type="Proteomes" id="UP000008312"/>
    </source>
</evidence>
<dbReference type="SMART" id="SM00043">
    <property type="entry name" value="CY"/>
    <property type="match status" value="1"/>
</dbReference>
<dbReference type="PANTHER" id="PTHR11414:SF21">
    <property type="entry name" value="CYSTATIN 14A, TANDEM DUPLICATE 1-RELATED"/>
    <property type="match status" value="1"/>
</dbReference>
<keyword evidence="4" id="KW-0646">Protease inhibitor</keyword>
<dbReference type="SUPFAM" id="SSF54403">
    <property type="entry name" value="Cystatin/monellin"/>
    <property type="match status" value="1"/>
</dbReference>
<feature type="domain" description="Cystatin" evidence="7">
    <location>
        <begin position="19"/>
        <end position="99"/>
    </location>
</feature>
<dbReference type="PROSITE" id="PS00287">
    <property type="entry name" value="CYSTATIN"/>
    <property type="match status" value="1"/>
</dbReference>
<dbReference type="PRINTS" id="PR00295">
    <property type="entry name" value="STEFINA"/>
</dbReference>
<dbReference type="InterPro" id="IPR046350">
    <property type="entry name" value="Cystatin_sf"/>
</dbReference>
<dbReference type="PANTHER" id="PTHR11414">
    <property type="entry name" value="CYSTATIN FAMILY MEMBER"/>
    <property type="match status" value="1"/>
</dbReference>
<keyword evidence="9" id="KW-1185">Reference proteome</keyword>
<dbReference type="OMA" id="DNRYMHL"/>
<dbReference type="Gene3D" id="3.10.450.10">
    <property type="match status" value="1"/>
</dbReference>
<sequence length="112" mass="12557">MYAANKFFLIATVLCAASAMLVGHMISSPVDERVVEVVNQVRPQVESQINEKFSIFKPVEVAKQVVAGLNYFVKVDIGNNRAIHLRIYDHFNDVSLTKVLTGKTLDDPLVYF</sequence>
<keyword evidence="5" id="KW-0789">Thiol protease inhibitor</keyword>
<dbReference type="FunFam" id="3.10.450.10:FF:000001">
    <property type="entry name" value="Cystatin-A"/>
    <property type="match status" value="1"/>
</dbReference>
<protein>
    <recommendedName>
        <fullName evidence="7">Cystatin domain-containing protein</fullName>
    </recommendedName>
</protein>
<dbReference type="Proteomes" id="UP000008312">
    <property type="component" value="Unassembled WGS sequence"/>
</dbReference>
<dbReference type="RefSeq" id="XP_012896766.1">
    <property type="nucleotide sequence ID" value="XM_013041312.1"/>
</dbReference>
<dbReference type="Pfam" id="PF00031">
    <property type="entry name" value="Cystatin"/>
    <property type="match status" value="1"/>
</dbReference>
<organism evidence="8">
    <name type="scientific">Blastocystis hominis</name>
    <dbReference type="NCBI Taxonomy" id="12968"/>
    <lineage>
        <taxon>Eukaryota</taxon>
        <taxon>Sar</taxon>
        <taxon>Stramenopiles</taxon>
        <taxon>Bigyra</taxon>
        <taxon>Opalozoa</taxon>
        <taxon>Opalinata</taxon>
        <taxon>Blastocystidae</taxon>
        <taxon>Blastocystis</taxon>
    </lineage>
</organism>
<dbReference type="AlphaFoldDB" id="D8M2Z5"/>
<dbReference type="GeneID" id="24919939"/>
<comment type="similarity">
    <text evidence="2">Belongs to the cystatin family.</text>
</comment>
<reference evidence="8" key="1">
    <citation type="submission" date="2010-02" db="EMBL/GenBank/DDBJ databases">
        <title>Sequencing and annotation of the Blastocystis hominis genome.</title>
        <authorList>
            <person name="Wincker P."/>
        </authorList>
    </citation>
    <scope>NUCLEOTIDE SEQUENCE</scope>
    <source>
        <strain evidence="8">Singapore isolate B</strain>
    </source>
</reference>
<evidence type="ECO:0000256" key="6">
    <source>
        <dbReference type="SAM" id="SignalP"/>
    </source>
</evidence>
<keyword evidence="3" id="KW-0963">Cytoplasm</keyword>
<evidence type="ECO:0000256" key="1">
    <source>
        <dbReference type="ARBA" id="ARBA00004496"/>
    </source>
</evidence>
<comment type="subcellular location">
    <subcellularLocation>
        <location evidence="1">Cytoplasm</location>
    </subcellularLocation>
</comment>
<dbReference type="EMBL" id="FN668650">
    <property type="protein sequence ID" value="CBK22718.2"/>
    <property type="molecule type" value="Genomic_DNA"/>
</dbReference>
<evidence type="ECO:0000256" key="2">
    <source>
        <dbReference type="ARBA" id="ARBA00009403"/>
    </source>
</evidence>
<name>D8M2Z5_BLAHO</name>
<evidence type="ECO:0000256" key="4">
    <source>
        <dbReference type="ARBA" id="ARBA00022690"/>
    </source>
</evidence>
<evidence type="ECO:0000256" key="3">
    <source>
        <dbReference type="ARBA" id="ARBA00022490"/>
    </source>
</evidence>
<feature type="chain" id="PRO_5003117692" description="Cystatin domain-containing protein" evidence="6">
    <location>
        <begin position="20"/>
        <end position="112"/>
    </location>
</feature>
<dbReference type="CDD" id="cd00042">
    <property type="entry name" value="CY"/>
    <property type="match status" value="1"/>
</dbReference>
<dbReference type="GO" id="GO:0004869">
    <property type="term" value="F:cysteine-type endopeptidase inhibitor activity"/>
    <property type="evidence" value="ECO:0007669"/>
    <property type="project" value="UniProtKB-KW"/>
</dbReference>
<accession>D8M2Z5</accession>
<evidence type="ECO:0000313" key="8">
    <source>
        <dbReference type="EMBL" id="CBK22718.2"/>
    </source>
</evidence>
<evidence type="ECO:0000259" key="7">
    <source>
        <dbReference type="SMART" id="SM00043"/>
    </source>
</evidence>
<dbReference type="InterPro" id="IPR000010">
    <property type="entry name" value="Cystatin_dom"/>
</dbReference>
<gene>
    <name evidence="8" type="ORF">GSBLH_T00002799001</name>
</gene>
<keyword evidence="6" id="KW-0732">Signal</keyword>
<dbReference type="GO" id="GO:0005829">
    <property type="term" value="C:cytosol"/>
    <property type="evidence" value="ECO:0007669"/>
    <property type="project" value="TreeGrafter"/>
</dbReference>